<organism evidence="3 4">
    <name type="scientific">Maricaulis virginensis</name>
    <dbReference type="NCBI Taxonomy" id="144022"/>
    <lineage>
        <taxon>Bacteria</taxon>
        <taxon>Pseudomonadati</taxon>
        <taxon>Pseudomonadota</taxon>
        <taxon>Alphaproteobacteria</taxon>
        <taxon>Maricaulales</taxon>
        <taxon>Maricaulaceae</taxon>
        <taxon>Maricaulis</taxon>
    </lineage>
</organism>
<comment type="similarity">
    <text evidence="1">Belongs to the SufE family.</text>
</comment>
<dbReference type="AlphaFoldDB" id="A0A9W6IJK1"/>
<keyword evidence="4" id="KW-1185">Reference proteome</keyword>
<dbReference type="PANTHER" id="PTHR43597:SF5">
    <property type="entry name" value="SUFE-LIKE PROTEIN 2, CHLOROPLASTIC"/>
    <property type="match status" value="1"/>
</dbReference>
<evidence type="ECO:0000313" key="4">
    <source>
        <dbReference type="Proteomes" id="UP001143486"/>
    </source>
</evidence>
<dbReference type="PANTHER" id="PTHR43597">
    <property type="entry name" value="SULFUR ACCEPTOR PROTEIN CSDE"/>
    <property type="match status" value="1"/>
</dbReference>
<dbReference type="Pfam" id="PF02657">
    <property type="entry name" value="SufE"/>
    <property type="match status" value="1"/>
</dbReference>
<gene>
    <name evidence="3" type="primary">sufE</name>
    <name evidence="3" type="ORF">GCM10017621_01820</name>
</gene>
<sequence length="150" mass="16696">MPPRPHYVGPDMTAHSDIHSEIEDIVDEFDLLGDWEERYKYLIDMGKALPDMPESDRTDANKVKGCVSQVWLVTEPGEDILTFRADSDAHIVRGLAALLLRLYSGRTPADILSVDAREVLKRIGLSEHLSPQRSNGLTSMIGRIRAAAEA</sequence>
<dbReference type="Gene3D" id="3.90.1010.10">
    <property type="match status" value="1"/>
</dbReference>
<feature type="domain" description="Fe-S metabolism associated" evidence="2">
    <location>
        <begin position="27"/>
        <end position="146"/>
    </location>
</feature>
<accession>A0A9W6IJK1</accession>
<dbReference type="InterPro" id="IPR003808">
    <property type="entry name" value="Fe-S_metab-assoc_dom"/>
</dbReference>
<dbReference type="SUPFAM" id="SSF82649">
    <property type="entry name" value="SufE/NifU"/>
    <property type="match status" value="1"/>
</dbReference>
<evidence type="ECO:0000259" key="2">
    <source>
        <dbReference type="Pfam" id="PF02657"/>
    </source>
</evidence>
<dbReference type="Proteomes" id="UP001143486">
    <property type="component" value="Unassembled WGS sequence"/>
</dbReference>
<name>A0A9W6IJK1_9PROT</name>
<reference evidence="3" key="2">
    <citation type="submission" date="2023-01" db="EMBL/GenBank/DDBJ databases">
        <authorList>
            <person name="Sun Q."/>
            <person name="Evtushenko L."/>
        </authorList>
    </citation>
    <scope>NUCLEOTIDE SEQUENCE</scope>
    <source>
        <strain evidence="3">VKM B-1513</strain>
    </source>
</reference>
<protein>
    <submittedName>
        <fullName evidence="3">Cysteine desulfurization protein SufE</fullName>
    </submittedName>
</protein>
<comment type="caution">
    <text evidence="3">The sequence shown here is derived from an EMBL/GenBank/DDBJ whole genome shotgun (WGS) entry which is preliminary data.</text>
</comment>
<evidence type="ECO:0000256" key="1">
    <source>
        <dbReference type="ARBA" id="ARBA00010282"/>
    </source>
</evidence>
<proteinExistence type="inferred from homology"/>
<evidence type="ECO:0000313" key="3">
    <source>
        <dbReference type="EMBL" id="GLK50674.1"/>
    </source>
</evidence>
<reference evidence="3" key="1">
    <citation type="journal article" date="2014" name="Int. J. Syst. Evol. Microbiol.">
        <title>Complete genome sequence of Corynebacterium casei LMG S-19264T (=DSM 44701T), isolated from a smear-ripened cheese.</title>
        <authorList>
            <consortium name="US DOE Joint Genome Institute (JGI-PGF)"/>
            <person name="Walter F."/>
            <person name="Albersmeier A."/>
            <person name="Kalinowski J."/>
            <person name="Ruckert C."/>
        </authorList>
    </citation>
    <scope>NUCLEOTIDE SEQUENCE</scope>
    <source>
        <strain evidence="3">VKM B-1513</strain>
    </source>
</reference>
<dbReference type="EMBL" id="BSFE01000001">
    <property type="protein sequence ID" value="GLK50674.1"/>
    <property type="molecule type" value="Genomic_DNA"/>
</dbReference>